<dbReference type="OrthoDB" id="5822698at2"/>
<gene>
    <name evidence="1" type="ORF">CS022_00655</name>
</gene>
<reference evidence="1 2" key="1">
    <citation type="submission" date="2017-10" db="EMBL/GenBank/DDBJ databases">
        <title>Nyctiphanis sp. nov., isolated from the stomach of the euphausiid Nyctiphanes simplex (Hansen, 1911) in the Gulf of California.</title>
        <authorList>
            <person name="Gomez-Gil B."/>
            <person name="Aguilar-Mendez M."/>
            <person name="Lopez-Cortes A."/>
            <person name="Gomez-Gutierrez J."/>
            <person name="Roque A."/>
            <person name="Lang E."/>
            <person name="Gonzalez-Castillo A."/>
        </authorList>
    </citation>
    <scope>NUCLEOTIDE SEQUENCE [LARGE SCALE GENOMIC DNA]</scope>
    <source>
        <strain evidence="1 2">CAIM 600</strain>
    </source>
</reference>
<dbReference type="Proteomes" id="UP000290287">
    <property type="component" value="Unassembled WGS sequence"/>
</dbReference>
<name>A0A4Q0Z041_9GAMM</name>
<comment type="caution">
    <text evidence="1">The sequence shown here is derived from an EMBL/GenBank/DDBJ whole genome shotgun (WGS) entry which is preliminary data.</text>
</comment>
<sequence>MQKTRYITVDLEVRSSAPFNAFCEFFEQYDLCAMLLEDEESDGWMSNISLDAMNNAETCIQHYLSVLKAMPVQAREDWNKAHHRCMNIGYHSSSSDWGFSDQLTADTLAKMAEMDIAVAFTLYPIDMQDDYIDCYEDEAPN</sequence>
<protein>
    <submittedName>
        <fullName evidence="1">Uncharacterized protein</fullName>
    </submittedName>
</protein>
<organism evidence="1 2">
    <name type="scientific">Veronia nyctiphanis</name>
    <dbReference type="NCBI Taxonomy" id="1278244"/>
    <lineage>
        <taxon>Bacteria</taxon>
        <taxon>Pseudomonadati</taxon>
        <taxon>Pseudomonadota</taxon>
        <taxon>Gammaproteobacteria</taxon>
        <taxon>Vibrionales</taxon>
        <taxon>Vibrionaceae</taxon>
        <taxon>Veronia</taxon>
    </lineage>
</organism>
<keyword evidence="2" id="KW-1185">Reference proteome</keyword>
<dbReference type="AlphaFoldDB" id="A0A4Q0Z041"/>
<evidence type="ECO:0000313" key="1">
    <source>
        <dbReference type="EMBL" id="RXJ74771.1"/>
    </source>
</evidence>
<proteinExistence type="predicted"/>
<accession>A0A4Q0Z041</accession>
<dbReference type="RefSeq" id="WP_129120663.1">
    <property type="nucleotide sequence ID" value="NZ_PEIB01000001.1"/>
</dbReference>
<dbReference type="EMBL" id="PEIB01000001">
    <property type="protein sequence ID" value="RXJ74771.1"/>
    <property type="molecule type" value="Genomic_DNA"/>
</dbReference>
<evidence type="ECO:0000313" key="2">
    <source>
        <dbReference type="Proteomes" id="UP000290287"/>
    </source>
</evidence>